<dbReference type="InterPro" id="IPR050508">
    <property type="entry name" value="Methyltransf_Superfamily"/>
</dbReference>
<dbReference type="PANTHER" id="PTHR42912">
    <property type="entry name" value="METHYLTRANSFERASE"/>
    <property type="match status" value="1"/>
</dbReference>
<dbReference type="Pfam" id="PF08241">
    <property type="entry name" value="Methyltransf_11"/>
    <property type="match status" value="1"/>
</dbReference>
<name>A0A383CK08_9ZZZZ</name>
<gene>
    <name evidence="2" type="ORF">METZ01_LOCUS484822</name>
</gene>
<dbReference type="Gene3D" id="3.40.50.150">
    <property type="entry name" value="Vaccinia Virus protein VP39"/>
    <property type="match status" value="1"/>
</dbReference>
<dbReference type="GO" id="GO:0008757">
    <property type="term" value="F:S-adenosylmethionine-dependent methyltransferase activity"/>
    <property type="evidence" value="ECO:0007669"/>
    <property type="project" value="InterPro"/>
</dbReference>
<protein>
    <recommendedName>
        <fullName evidence="1">Methyltransferase type 11 domain-containing protein</fullName>
    </recommendedName>
</protein>
<dbReference type="AlphaFoldDB" id="A0A383CK08"/>
<dbReference type="InterPro" id="IPR013216">
    <property type="entry name" value="Methyltransf_11"/>
</dbReference>
<feature type="domain" description="Methyltransferase type 11" evidence="1">
    <location>
        <begin position="5"/>
        <end position="81"/>
    </location>
</feature>
<sequence length="141" mass="16037">ANKFETHGVDINGRMMAVAKRNLENNGTRAVLRQGNVEHLPYEDEYFDTVVNTMAFSGYPDGSGAMSEMRRVLKTGGRFILIDVNYPADHNWLGMRLTGFWQRLGDIIRNVSSLLEEHGFDYEDTEIGGFGSVHMYICQKR</sequence>
<evidence type="ECO:0000313" key="2">
    <source>
        <dbReference type="EMBL" id="SVE31968.1"/>
    </source>
</evidence>
<dbReference type="EMBL" id="UINC01209102">
    <property type="protein sequence ID" value="SVE31968.1"/>
    <property type="molecule type" value="Genomic_DNA"/>
</dbReference>
<proteinExistence type="predicted"/>
<accession>A0A383CK08</accession>
<evidence type="ECO:0000259" key="1">
    <source>
        <dbReference type="Pfam" id="PF08241"/>
    </source>
</evidence>
<feature type="non-terminal residue" evidence="2">
    <location>
        <position position="1"/>
    </location>
</feature>
<dbReference type="SUPFAM" id="SSF53335">
    <property type="entry name" value="S-adenosyl-L-methionine-dependent methyltransferases"/>
    <property type="match status" value="1"/>
</dbReference>
<dbReference type="CDD" id="cd02440">
    <property type="entry name" value="AdoMet_MTases"/>
    <property type="match status" value="1"/>
</dbReference>
<organism evidence="2">
    <name type="scientific">marine metagenome</name>
    <dbReference type="NCBI Taxonomy" id="408172"/>
    <lineage>
        <taxon>unclassified sequences</taxon>
        <taxon>metagenomes</taxon>
        <taxon>ecological metagenomes</taxon>
    </lineage>
</organism>
<dbReference type="InterPro" id="IPR029063">
    <property type="entry name" value="SAM-dependent_MTases_sf"/>
</dbReference>
<reference evidence="2" key="1">
    <citation type="submission" date="2018-05" db="EMBL/GenBank/DDBJ databases">
        <authorList>
            <person name="Lanie J.A."/>
            <person name="Ng W.-L."/>
            <person name="Kazmierczak K.M."/>
            <person name="Andrzejewski T.M."/>
            <person name="Davidsen T.M."/>
            <person name="Wayne K.J."/>
            <person name="Tettelin H."/>
            <person name="Glass J.I."/>
            <person name="Rusch D."/>
            <person name="Podicherti R."/>
            <person name="Tsui H.-C.T."/>
            <person name="Winkler M.E."/>
        </authorList>
    </citation>
    <scope>NUCLEOTIDE SEQUENCE</scope>
</reference>